<reference evidence="1" key="1">
    <citation type="submission" date="2020-12" db="EMBL/GenBank/DDBJ databases">
        <title>Clostridium thailandense sp. nov., a novel acetogenic bacterium isolated from peat land soil in Thailand.</title>
        <authorList>
            <person name="Chaikitkaew S."/>
            <person name="Birkeland N.K."/>
        </authorList>
    </citation>
    <scope>NUCLEOTIDE SEQUENCE</scope>
    <source>
        <strain evidence="1">DSM 17425</strain>
    </source>
</reference>
<sequence length="223" mass="26004">MEVFLIYSINFNGKQITFSSTNNAFHTYWPHDENIKEKNIEFNRLCSEAYRNSEKIIIQETDYGFNEELIMYNSYLFCFISSNSHKILFNYIYANDLFLNNTFPNLTKYQISKIHDISPEEVIGDVKITLYNGTSIVYNVIPSFDAFLSYSSINSTILHNSSAEKLLFRDFLYDLTVSKINVSSIDSNLGLTIALKDSPHLFNYLYFDNLMIITNYQKNISYS</sequence>
<dbReference type="AlphaFoldDB" id="A0A934HQJ5"/>
<evidence type="ECO:0000313" key="1">
    <source>
        <dbReference type="EMBL" id="MBI6872631.1"/>
    </source>
</evidence>
<proteinExistence type="predicted"/>
<organism evidence="1 2">
    <name type="scientific">Clostridium aciditolerans</name>
    <dbReference type="NCBI Taxonomy" id="339861"/>
    <lineage>
        <taxon>Bacteria</taxon>
        <taxon>Bacillati</taxon>
        <taxon>Bacillota</taxon>
        <taxon>Clostridia</taxon>
        <taxon>Eubacteriales</taxon>
        <taxon>Clostridiaceae</taxon>
        <taxon>Clostridium</taxon>
    </lineage>
</organism>
<comment type="caution">
    <text evidence="1">The sequence shown here is derived from an EMBL/GenBank/DDBJ whole genome shotgun (WGS) entry which is preliminary data.</text>
</comment>
<gene>
    <name evidence="1" type="ORF">I6U51_07890</name>
</gene>
<name>A0A934HQJ5_9CLOT</name>
<keyword evidence="2" id="KW-1185">Reference proteome</keyword>
<accession>A0A934HQJ5</accession>
<dbReference type="Proteomes" id="UP000622687">
    <property type="component" value="Unassembled WGS sequence"/>
</dbReference>
<evidence type="ECO:0000313" key="2">
    <source>
        <dbReference type="Proteomes" id="UP000622687"/>
    </source>
</evidence>
<protein>
    <submittedName>
        <fullName evidence="1">Uncharacterized protein</fullName>
    </submittedName>
</protein>
<dbReference type="EMBL" id="JAEEGB010000007">
    <property type="protein sequence ID" value="MBI6872631.1"/>
    <property type="molecule type" value="Genomic_DNA"/>
</dbReference>